<feature type="binding site" evidence="6">
    <location>
        <position position="205"/>
    </location>
    <ligand>
        <name>Mg(2+)</name>
        <dbReference type="ChEBI" id="CHEBI:18420"/>
    </ligand>
</feature>
<comment type="cofactor">
    <cofactor evidence="6 7">
        <name>Mg(2+)</name>
        <dbReference type="ChEBI" id="CHEBI:18420"/>
    </cofactor>
    <text evidence="6 7">Binds 1 Mg(2+) ion per subunit.</text>
</comment>
<evidence type="ECO:0000256" key="7">
    <source>
        <dbReference type="RuleBase" id="RU366006"/>
    </source>
</evidence>
<evidence type="ECO:0000256" key="3">
    <source>
        <dbReference type="ARBA" id="ARBA00022842"/>
    </source>
</evidence>
<keyword evidence="3 6" id="KW-0460">Magnesium</keyword>
<dbReference type="InterPro" id="IPR013342">
    <property type="entry name" value="Mandelate_racemase_C"/>
</dbReference>
<dbReference type="CDD" id="cd03319">
    <property type="entry name" value="L-Ala-DL-Glu_epimerase"/>
    <property type="match status" value="1"/>
</dbReference>
<dbReference type="PROSITE" id="PS00909">
    <property type="entry name" value="MR_MLE_2"/>
    <property type="match status" value="1"/>
</dbReference>
<evidence type="ECO:0000256" key="5">
    <source>
        <dbReference type="PIRSR" id="PIRSR634603-1"/>
    </source>
</evidence>
<dbReference type="NCBIfam" id="NF042940">
    <property type="entry name" value="racemase_DgcA"/>
    <property type="match status" value="1"/>
</dbReference>
<dbReference type="EC" id="5.1.1.-" evidence="7"/>
<dbReference type="InterPro" id="IPR013341">
    <property type="entry name" value="Mandelate_racemase_N_dom"/>
</dbReference>
<evidence type="ECO:0000256" key="4">
    <source>
        <dbReference type="ARBA" id="ARBA00023235"/>
    </source>
</evidence>
<dbReference type="InterPro" id="IPR029065">
    <property type="entry name" value="Enolase_C-like"/>
</dbReference>
<dbReference type="InterPro" id="IPR036849">
    <property type="entry name" value="Enolase-like_C_sf"/>
</dbReference>
<evidence type="ECO:0000256" key="6">
    <source>
        <dbReference type="PIRSR" id="PIRSR634603-3"/>
    </source>
</evidence>
<dbReference type="InterPro" id="IPR034593">
    <property type="entry name" value="DgoD-like"/>
</dbReference>
<accession>A0A317DWV4</accession>
<dbReference type="Pfam" id="PF02746">
    <property type="entry name" value="MR_MLE_N"/>
    <property type="match status" value="1"/>
</dbReference>
<dbReference type="Pfam" id="PF13378">
    <property type="entry name" value="MR_MLE_C"/>
    <property type="match status" value="1"/>
</dbReference>
<name>A0A317DWV4_9PROT</name>
<organism evidence="9 10">
    <name type="scientific">Zavarzinia compransoris</name>
    <dbReference type="NCBI Taxonomy" id="1264899"/>
    <lineage>
        <taxon>Bacteria</taxon>
        <taxon>Pseudomonadati</taxon>
        <taxon>Pseudomonadota</taxon>
        <taxon>Alphaproteobacteria</taxon>
        <taxon>Rhodospirillales</taxon>
        <taxon>Zavarziniaceae</taxon>
        <taxon>Zavarzinia</taxon>
    </lineage>
</organism>
<dbReference type="SFLD" id="SFLDS00001">
    <property type="entry name" value="Enolase"/>
    <property type="match status" value="1"/>
</dbReference>
<dbReference type="SUPFAM" id="SSF54826">
    <property type="entry name" value="Enolase N-terminal domain-like"/>
    <property type="match status" value="1"/>
</dbReference>
<protein>
    <recommendedName>
        <fullName evidence="7">Dipeptide epimerase</fullName>
        <ecNumber evidence="7">5.1.1.-</ecNumber>
    </recommendedName>
</protein>
<dbReference type="InterPro" id="IPR034603">
    <property type="entry name" value="Dipeptide_epimerase"/>
</dbReference>
<evidence type="ECO:0000313" key="10">
    <source>
        <dbReference type="Proteomes" id="UP000246077"/>
    </source>
</evidence>
<dbReference type="SUPFAM" id="SSF51604">
    <property type="entry name" value="Enolase C-terminal domain-like"/>
    <property type="match status" value="1"/>
</dbReference>
<feature type="binding site" evidence="6">
    <location>
        <position position="179"/>
    </location>
    <ligand>
        <name>Mg(2+)</name>
        <dbReference type="ChEBI" id="CHEBI:18420"/>
    </ligand>
</feature>
<evidence type="ECO:0000256" key="1">
    <source>
        <dbReference type="ARBA" id="ARBA00008031"/>
    </source>
</evidence>
<keyword evidence="2 6" id="KW-0479">Metal-binding</keyword>
<feature type="active site" description="Proton acceptor; specific for (S)-substrate epimerization" evidence="5">
    <location>
        <position position="250"/>
    </location>
</feature>
<dbReference type="AlphaFoldDB" id="A0A317DWV4"/>
<dbReference type="GO" id="GO:0000287">
    <property type="term" value="F:magnesium ion binding"/>
    <property type="evidence" value="ECO:0007669"/>
    <property type="project" value="UniProtKB-ARBA"/>
</dbReference>
<sequence>MPPLPPACLEVAVERWPIAGEFRISRGSKTEAEVVVATLRQGGHAGRGESVPYRRYGESVEAVVADLHALMPRIAEGLDRRGLQDALPPGAARNAVDCAFWDLEAKQAGTTAAALAGLAEPRAAITAYTLSLGPAEVMAAAAAAAAKPVLKLKLGGDGQDLARVAAVHAAAPGARLIVDANEAWTVDDLLAFGPALAAQGVVLIEQPLPAGADGALAGVRSPVPLCADESCHTVTDLPRLAGLYSHVNVKLDKTGGLTAALDLVEGARAAGLGLMIGCMVGTSLAMAPALLLAGGADFVDLDGPLLLARDREPGLRYDGAVIQPPPAALWG</sequence>
<feature type="domain" description="Mandelate racemase/muconate lactonizing enzyme C-terminal" evidence="8">
    <location>
        <begin position="135"/>
        <end position="226"/>
    </location>
</feature>
<dbReference type="OrthoDB" id="9782675at2"/>
<dbReference type="GO" id="GO:0009063">
    <property type="term" value="P:amino acid catabolic process"/>
    <property type="evidence" value="ECO:0007669"/>
    <property type="project" value="InterPro"/>
</dbReference>
<dbReference type="Gene3D" id="3.20.20.120">
    <property type="entry name" value="Enolase-like C-terminal domain"/>
    <property type="match status" value="1"/>
</dbReference>
<gene>
    <name evidence="9" type="ORF">DKG75_19655</name>
</gene>
<dbReference type="RefSeq" id="WP_109922853.1">
    <property type="nucleotide sequence ID" value="NZ_QGLF01000005.1"/>
</dbReference>
<keyword evidence="10" id="KW-1185">Reference proteome</keyword>
<evidence type="ECO:0000259" key="8">
    <source>
        <dbReference type="SMART" id="SM00922"/>
    </source>
</evidence>
<dbReference type="PANTHER" id="PTHR48080:SF3">
    <property type="entry name" value="ENOLASE SUPERFAMILY MEMBER DDB_G0284701"/>
    <property type="match status" value="1"/>
</dbReference>
<dbReference type="EMBL" id="QGLF01000005">
    <property type="protein sequence ID" value="PWR19169.1"/>
    <property type="molecule type" value="Genomic_DNA"/>
</dbReference>
<dbReference type="InterPro" id="IPR029017">
    <property type="entry name" value="Enolase-like_N"/>
</dbReference>
<dbReference type="PANTHER" id="PTHR48080">
    <property type="entry name" value="D-GALACTONATE DEHYDRATASE-RELATED"/>
    <property type="match status" value="1"/>
</dbReference>
<feature type="binding site" evidence="6">
    <location>
        <position position="228"/>
    </location>
    <ligand>
        <name>Mg(2+)</name>
        <dbReference type="ChEBI" id="CHEBI:18420"/>
    </ligand>
</feature>
<comment type="similarity">
    <text evidence="1 7">Belongs to the mandelate racemase/muconate lactonizing enzyme family.</text>
</comment>
<dbReference type="Proteomes" id="UP000246077">
    <property type="component" value="Unassembled WGS sequence"/>
</dbReference>
<evidence type="ECO:0000313" key="9">
    <source>
        <dbReference type="EMBL" id="PWR19169.1"/>
    </source>
</evidence>
<dbReference type="Gene3D" id="3.30.390.10">
    <property type="entry name" value="Enolase-like, N-terminal domain"/>
    <property type="match status" value="1"/>
</dbReference>
<feature type="active site" description="Proton acceptor; specific for (R)-substrate epimerization" evidence="5">
    <location>
        <position position="153"/>
    </location>
</feature>
<dbReference type="SFLD" id="SFLDG00180">
    <property type="entry name" value="muconate_cycloisomerase"/>
    <property type="match status" value="1"/>
</dbReference>
<proteinExistence type="inferred from homology"/>
<dbReference type="SFLD" id="SFLDF00010">
    <property type="entry name" value="dipeptide_epimerase"/>
    <property type="match status" value="1"/>
</dbReference>
<dbReference type="InterPro" id="IPR018110">
    <property type="entry name" value="Mandel_Rmase/mucon_lact_enz_CS"/>
</dbReference>
<dbReference type="GO" id="GO:0016855">
    <property type="term" value="F:racemase and epimerase activity, acting on amino acids and derivatives"/>
    <property type="evidence" value="ECO:0007669"/>
    <property type="project" value="UniProtKB-UniRule"/>
</dbReference>
<reference evidence="10" key="1">
    <citation type="submission" date="2018-05" db="EMBL/GenBank/DDBJ databases">
        <title>Zavarzinia sp. HR-AS.</title>
        <authorList>
            <person name="Lee Y."/>
            <person name="Jeon C.O."/>
        </authorList>
    </citation>
    <scope>NUCLEOTIDE SEQUENCE [LARGE SCALE GENOMIC DNA]</scope>
    <source>
        <strain evidence="10">DSM 1231</strain>
    </source>
</reference>
<comment type="caution">
    <text evidence="9">The sequence shown here is derived from an EMBL/GenBank/DDBJ whole genome shotgun (WGS) entry which is preliminary data.</text>
</comment>
<dbReference type="SMART" id="SM00922">
    <property type="entry name" value="MR_MLE"/>
    <property type="match status" value="1"/>
</dbReference>
<keyword evidence="4 7" id="KW-0413">Isomerase</keyword>
<evidence type="ECO:0000256" key="2">
    <source>
        <dbReference type="ARBA" id="ARBA00022723"/>
    </source>
</evidence>